<dbReference type="AlphaFoldDB" id="A0A084VZL4"/>
<dbReference type="Proteomes" id="UP000030765">
    <property type="component" value="Unassembled WGS sequence"/>
</dbReference>
<evidence type="ECO:0000313" key="1">
    <source>
        <dbReference type="EMBL" id="KFB43408.1"/>
    </source>
</evidence>
<dbReference type="EnsemblMetazoa" id="ASIC011205-RA">
    <property type="protein sequence ID" value="ASIC011205-PA"/>
    <property type="gene ID" value="ASIC011205"/>
</dbReference>
<dbReference type="VEuPathDB" id="VectorBase:ASIC011205"/>
<reference evidence="1 3" key="1">
    <citation type="journal article" date="2014" name="BMC Genomics">
        <title>Genome sequence of Anopheles sinensis provides insight into genetics basis of mosquito competence for malaria parasites.</title>
        <authorList>
            <person name="Zhou D."/>
            <person name="Zhang D."/>
            <person name="Ding G."/>
            <person name="Shi L."/>
            <person name="Hou Q."/>
            <person name="Ye Y."/>
            <person name="Xu Y."/>
            <person name="Zhou H."/>
            <person name="Xiong C."/>
            <person name="Li S."/>
            <person name="Yu J."/>
            <person name="Hong S."/>
            <person name="Yu X."/>
            <person name="Zou P."/>
            <person name="Chen C."/>
            <person name="Chang X."/>
            <person name="Wang W."/>
            <person name="Lv Y."/>
            <person name="Sun Y."/>
            <person name="Ma L."/>
            <person name="Shen B."/>
            <person name="Zhu C."/>
        </authorList>
    </citation>
    <scope>NUCLEOTIDE SEQUENCE [LARGE SCALE GENOMIC DNA]</scope>
</reference>
<sequence>MLVLAGAPRLGDARVGPDGGELNRIGNSFQTFRWDARDSSTFDLSHMQHNTSSGNAQAHSDGYLRPLSLLYAAVRGRGETFYRILPGKRS</sequence>
<dbReference type="EMBL" id="KE525251">
    <property type="protein sequence ID" value="KFB43408.1"/>
    <property type="molecule type" value="Genomic_DNA"/>
</dbReference>
<evidence type="ECO:0000313" key="2">
    <source>
        <dbReference type="EnsemblMetazoa" id="ASIC011205-PA"/>
    </source>
</evidence>
<organism evidence="1">
    <name type="scientific">Anopheles sinensis</name>
    <name type="common">Mosquito</name>
    <dbReference type="NCBI Taxonomy" id="74873"/>
    <lineage>
        <taxon>Eukaryota</taxon>
        <taxon>Metazoa</taxon>
        <taxon>Ecdysozoa</taxon>
        <taxon>Arthropoda</taxon>
        <taxon>Hexapoda</taxon>
        <taxon>Insecta</taxon>
        <taxon>Pterygota</taxon>
        <taxon>Neoptera</taxon>
        <taxon>Endopterygota</taxon>
        <taxon>Diptera</taxon>
        <taxon>Nematocera</taxon>
        <taxon>Culicoidea</taxon>
        <taxon>Culicidae</taxon>
        <taxon>Anophelinae</taxon>
        <taxon>Anopheles</taxon>
    </lineage>
</organism>
<keyword evidence="3" id="KW-1185">Reference proteome</keyword>
<name>A0A084VZL4_ANOSI</name>
<gene>
    <name evidence="1" type="ORF">ZHAS_00011205</name>
</gene>
<accession>A0A084VZL4</accession>
<protein>
    <submittedName>
        <fullName evidence="1 2">Fibronectin type-III domain-containing protein 3A-like protein</fullName>
    </submittedName>
</protein>
<evidence type="ECO:0000313" key="3">
    <source>
        <dbReference type="Proteomes" id="UP000030765"/>
    </source>
</evidence>
<reference evidence="2" key="2">
    <citation type="submission" date="2020-05" db="UniProtKB">
        <authorList>
            <consortium name="EnsemblMetazoa"/>
        </authorList>
    </citation>
    <scope>IDENTIFICATION</scope>
</reference>
<dbReference type="EMBL" id="ATLV01018857">
    <property type="status" value="NOT_ANNOTATED_CDS"/>
    <property type="molecule type" value="Genomic_DNA"/>
</dbReference>
<proteinExistence type="predicted"/>